<name>A0A1M5IVF7_9FLAO</name>
<feature type="domain" description="Transposase IS204/IS1001/IS1096/IS1165 DDE" evidence="1">
    <location>
        <begin position="6"/>
        <end position="257"/>
    </location>
</feature>
<evidence type="ECO:0000259" key="1">
    <source>
        <dbReference type="Pfam" id="PF01610"/>
    </source>
</evidence>
<dbReference type="Pfam" id="PF01610">
    <property type="entry name" value="DDE_Tnp_ISL3"/>
    <property type="match status" value="1"/>
</dbReference>
<protein>
    <submittedName>
        <fullName evidence="2">Transposase</fullName>
    </submittedName>
</protein>
<accession>A0A1M5IVF7</accession>
<keyword evidence="3" id="KW-1185">Reference proteome</keyword>
<evidence type="ECO:0000313" key="2">
    <source>
        <dbReference type="EMBL" id="SHG32145.1"/>
    </source>
</evidence>
<organism evidence="2 3">
    <name type="scientific">Flavobacterium segetis</name>
    <dbReference type="NCBI Taxonomy" id="271157"/>
    <lineage>
        <taxon>Bacteria</taxon>
        <taxon>Pseudomonadati</taxon>
        <taxon>Bacteroidota</taxon>
        <taxon>Flavobacteriia</taxon>
        <taxon>Flavobacteriales</taxon>
        <taxon>Flavobacteriaceae</taxon>
        <taxon>Flavobacterium</taxon>
    </lineage>
</organism>
<reference evidence="3" key="1">
    <citation type="submission" date="2016-11" db="EMBL/GenBank/DDBJ databases">
        <authorList>
            <person name="Varghese N."/>
            <person name="Submissions S."/>
        </authorList>
    </citation>
    <scope>NUCLEOTIDE SEQUENCE [LARGE SCALE GENOMIC DNA]</scope>
    <source>
        <strain evidence="3">DSM 19741</strain>
    </source>
</reference>
<dbReference type="InterPro" id="IPR047951">
    <property type="entry name" value="Transpos_ISL3"/>
</dbReference>
<sequence length="263" mass="30357">MGELYTVVTNKAGKGKKGSIVVIIAGTKSEVVINHLQKIDFKKRNQVTEITLDMANSMKLIAKKSFPKAKQVTDRFHVQKLALEAVQEVRIRLKWDALDQEKSAITEGKLNKASFISREFSNGDTAKQLLTRSRFLLYKSPNKWSESQKERAIILFEENPEIKTVYYLSQNLRNIYNNNTDKTVAITKLAHWYNDVENLGIKSFNTIMNTVKINYHSILNYFDKRSTNASAESFNAKIKAFRNQFRGVRKVDFFLFRLTKLFA</sequence>
<dbReference type="InterPro" id="IPR002560">
    <property type="entry name" value="Transposase_DDE"/>
</dbReference>
<proteinExistence type="predicted"/>
<dbReference type="EMBL" id="FQWE01000008">
    <property type="protein sequence ID" value="SHG32145.1"/>
    <property type="molecule type" value="Genomic_DNA"/>
</dbReference>
<dbReference type="PANTHER" id="PTHR33498:SF1">
    <property type="entry name" value="TRANSPOSASE FOR INSERTION SEQUENCE ELEMENT IS1557"/>
    <property type="match status" value="1"/>
</dbReference>
<dbReference type="STRING" id="271157.SAMN05444396_10882"/>
<dbReference type="AlphaFoldDB" id="A0A1M5IVF7"/>
<evidence type="ECO:0000313" key="3">
    <source>
        <dbReference type="Proteomes" id="UP000184036"/>
    </source>
</evidence>
<dbReference type="PANTHER" id="PTHR33498">
    <property type="entry name" value="TRANSPOSASE FOR INSERTION SEQUENCE ELEMENT IS1557"/>
    <property type="match status" value="1"/>
</dbReference>
<dbReference type="Proteomes" id="UP000184036">
    <property type="component" value="Unassembled WGS sequence"/>
</dbReference>
<gene>
    <name evidence="2" type="ORF">SAMN05444396_10882</name>
</gene>